<evidence type="ECO:0000313" key="2">
    <source>
        <dbReference type="Proteomes" id="UP000747542"/>
    </source>
</evidence>
<sequence>MWRLTNDAAGGCLASASLLRRLLASTKSRLSAVTSVVYGTASDLRQRQTVLESTHSTSTTQVRQQVVPARSTGLVSKLTGQYQTSVVSVQPTWSMTSRNQTLCQIHLVGRLVMFTSTRVVPPVLHVTRTQVQTQVVPVRWLTGAVRADRHNLGPGAATLRRRVVPEP</sequence>
<evidence type="ECO:0000313" key="1">
    <source>
        <dbReference type="EMBL" id="KAG7167216.1"/>
    </source>
</evidence>
<comment type="caution">
    <text evidence="1">The sequence shown here is derived from an EMBL/GenBank/DDBJ whole genome shotgun (WGS) entry which is preliminary data.</text>
</comment>
<accession>A0A8J5K2T9</accession>
<proteinExistence type="predicted"/>
<protein>
    <submittedName>
        <fullName evidence="1">Uncharacterized protein</fullName>
    </submittedName>
</protein>
<reference evidence="1" key="1">
    <citation type="journal article" date="2021" name="Sci. Adv.">
        <title>The American lobster genome reveals insights on longevity, neural, and immune adaptations.</title>
        <authorList>
            <person name="Polinski J.M."/>
            <person name="Zimin A.V."/>
            <person name="Clark K.F."/>
            <person name="Kohn A.B."/>
            <person name="Sadowski N."/>
            <person name="Timp W."/>
            <person name="Ptitsyn A."/>
            <person name="Khanna P."/>
            <person name="Romanova D.Y."/>
            <person name="Williams P."/>
            <person name="Greenwood S.J."/>
            <person name="Moroz L.L."/>
            <person name="Walt D.R."/>
            <person name="Bodnar A.G."/>
        </authorList>
    </citation>
    <scope>NUCLEOTIDE SEQUENCE</scope>
    <source>
        <strain evidence="1">GMGI-L3</strain>
    </source>
</reference>
<dbReference type="EMBL" id="JAHLQT010021820">
    <property type="protein sequence ID" value="KAG7167216.1"/>
    <property type="molecule type" value="Genomic_DNA"/>
</dbReference>
<gene>
    <name evidence="1" type="ORF">Hamer_G017125</name>
</gene>
<name>A0A8J5K2T9_HOMAM</name>
<dbReference type="AlphaFoldDB" id="A0A8J5K2T9"/>
<keyword evidence="2" id="KW-1185">Reference proteome</keyword>
<organism evidence="1 2">
    <name type="scientific">Homarus americanus</name>
    <name type="common">American lobster</name>
    <dbReference type="NCBI Taxonomy" id="6706"/>
    <lineage>
        <taxon>Eukaryota</taxon>
        <taxon>Metazoa</taxon>
        <taxon>Ecdysozoa</taxon>
        <taxon>Arthropoda</taxon>
        <taxon>Crustacea</taxon>
        <taxon>Multicrustacea</taxon>
        <taxon>Malacostraca</taxon>
        <taxon>Eumalacostraca</taxon>
        <taxon>Eucarida</taxon>
        <taxon>Decapoda</taxon>
        <taxon>Pleocyemata</taxon>
        <taxon>Astacidea</taxon>
        <taxon>Nephropoidea</taxon>
        <taxon>Nephropidae</taxon>
        <taxon>Homarus</taxon>
    </lineage>
</organism>
<dbReference type="Proteomes" id="UP000747542">
    <property type="component" value="Unassembled WGS sequence"/>
</dbReference>